<proteinExistence type="predicted"/>
<reference evidence="1 2" key="1">
    <citation type="submission" date="2020-08" db="EMBL/GenBank/DDBJ databases">
        <title>A Genomic Blueprint of the Chicken Gut Microbiome.</title>
        <authorList>
            <person name="Gilroy R."/>
            <person name="Ravi A."/>
            <person name="Getino M."/>
            <person name="Pursley I."/>
            <person name="Horton D.L."/>
            <person name="Alikhan N.-F."/>
            <person name="Baker D."/>
            <person name="Gharbi K."/>
            <person name="Hall N."/>
            <person name="Watson M."/>
            <person name="Adriaenssens E.M."/>
            <person name="Foster-Nyarko E."/>
            <person name="Jarju S."/>
            <person name="Secka A."/>
            <person name="Antonio M."/>
            <person name="Oren A."/>
            <person name="Chaudhuri R."/>
            <person name="La Ragione R.M."/>
            <person name="Hildebrand F."/>
            <person name="Pallen M.J."/>
        </authorList>
    </citation>
    <scope>NUCLEOTIDE SEQUENCE [LARGE SCALE GENOMIC DNA]</scope>
    <source>
        <strain evidence="1 2">Sa3CUN1</strain>
    </source>
</reference>
<dbReference type="RefSeq" id="WP_191750637.1">
    <property type="nucleotide sequence ID" value="NZ_JACSQZ010000048.1"/>
</dbReference>
<comment type="caution">
    <text evidence="1">The sequence shown here is derived from an EMBL/GenBank/DDBJ whole genome shotgun (WGS) entry which is preliminary data.</text>
</comment>
<protein>
    <submittedName>
        <fullName evidence="1">Uncharacterized protein</fullName>
    </submittedName>
</protein>
<dbReference type="Proteomes" id="UP000640335">
    <property type="component" value="Unassembled WGS sequence"/>
</dbReference>
<dbReference type="EMBL" id="JACSQZ010000048">
    <property type="protein sequence ID" value="MBD7915884.1"/>
    <property type="molecule type" value="Genomic_DNA"/>
</dbReference>
<accession>A0ABR8Q655</accession>
<evidence type="ECO:0000313" key="1">
    <source>
        <dbReference type="EMBL" id="MBD7915884.1"/>
    </source>
</evidence>
<keyword evidence="2" id="KW-1185">Reference proteome</keyword>
<name>A0ABR8Q655_9CLOT</name>
<gene>
    <name evidence="1" type="ORF">H9660_12085</name>
</gene>
<evidence type="ECO:0000313" key="2">
    <source>
        <dbReference type="Proteomes" id="UP000640335"/>
    </source>
</evidence>
<sequence>MIFKAIIIPTPRRIKRYIEKALIEGHSEKFNKEFNLNKELKHINLTKDSFKDYGISMKIF</sequence>
<organism evidence="1 2">
    <name type="scientific">Clostridium gallinarum</name>
    <dbReference type="NCBI Taxonomy" id="2762246"/>
    <lineage>
        <taxon>Bacteria</taxon>
        <taxon>Bacillati</taxon>
        <taxon>Bacillota</taxon>
        <taxon>Clostridia</taxon>
        <taxon>Eubacteriales</taxon>
        <taxon>Clostridiaceae</taxon>
        <taxon>Clostridium</taxon>
    </lineage>
</organism>